<proteinExistence type="inferred from homology"/>
<evidence type="ECO:0000313" key="7">
    <source>
        <dbReference type="EMBL" id="CAE2204895.1"/>
    </source>
</evidence>
<comment type="function">
    <text evidence="4">Component of the exocyst complex involved in the docking of exocytic vesicles with fusion sites on the plasma membrane.</text>
</comment>
<keyword evidence="4" id="KW-0653">Protein transport</keyword>
<dbReference type="AlphaFoldDB" id="A0A7S4M771"/>
<keyword evidence="3 4" id="KW-0268">Exocytosis</keyword>
<evidence type="ECO:0000256" key="2">
    <source>
        <dbReference type="ARBA" id="ARBA00022448"/>
    </source>
</evidence>
<sequence length="873" mass="101338">MDSEEEASYYEDESELGSEEYDEEDDEYYDDYEEDGEYYEYEEQGEYEEIDYDEEWDDNVDYEEFPDVAVPKPTAFKVEEPPSVLIEDDPTDPRTWNEARQVFEESDSEDEDNHEEALREMMEAKIMENRKAILSDPFNILKAKQIVERLNLYKRKKLQSYKDELAKKPSSDETLDVTSKEKEIEQFIEKVFSPAGADFDALEYIAAIHGEASFDQLKTGAMFLNANIQQNTIQLKQFVQKNIQRYVTCKDTIDVIGEEIQHNELSNNRGTGKLIASHQEILSTAKSTYGPLYKRKKEAEHLRRTLQLLERYKFLLNLPASMKQSMDNGDYEQVLRDYQQSKELRENKELSVFAPIMKQVDSLIEEFEKNLLRSLEDSSLSMGHHRKTMKLLTKFGYSEDPFWHFLSFRQGSITATLQEAALPSSSNMTISLTMVMSGISAQDMGSLSILNQIKRTCEALSSVLPDFYWHCVQYQEELPQKRAKEPRDPFALLQNVLNTFMNITREILTDSAPSRRRVKIKSKKSKKKIHIREEITDPQDCLLCLLVCYKNCASIKGIQKHLEAMHSYIEGITEGFFEQAIQTMVFRIKSLKCIDHSSEQSLLMPECVLKSVEDIIYDSVNEWTEVFSFIEPKRQENNERFVEEGMQCFLEVLEWLQSQFKAGEDPLAYEEALLILLQSARESRISVFPRIIQTLCGCSQKQIKDLKKFVEKAKQLEDKFEEAYCSSKAVSLELLSNDTTWNSSEPVEDIGEFAKSVLLELVMVHAQIFGFVPDMVKPILRRLIDHTFDTLQKFCVSQTEQIHYNHKLAHQILVDILFIADVLKGYFTKKTKNTLNELANLLEKGKLADKEQVLQIIKLANIKTRVLFQCFED</sequence>
<dbReference type="InterPro" id="IPR029175">
    <property type="entry name" value="EXOC2/Sec5"/>
</dbReference>
<dbReference type="GO" id="GO:0000145">
    <property type="term" value="C:exocyst"/>
    <property type="evidence" value="ECO:0007669"/>
    <property type="project" value="UniProtKB-UniRule"/>
</dbReference>
<evidence type="ECO:0000256" key="1">
    <source>
        <dbReference type="ARBA" id="ARBA00010578"/>
    </source>
</evidence>
<evidence type="ECO:0000256" key="3">
    <source>
        <dbReference type="ARBA" id="ARBA00022483"/>
    </source>
</evidence>
<accession>A0A7S4M771</accession>
<feature type="region of interest" description="Disordered" evidence="5">
    <location>
        <begin position="71"/>
        <end position="94"/>
    </location>
</feature>
<gene>
    <name evidence="7" type="ORF">VSP0166_LOCUS2835</name>
</gene>
<dbReference type="GO" id="GO:0015031">
    <property type="term" value="P:protein transport"/>
    <property type="evidence" value="ECO:0007669"/>
    <property type="project" value="UniProtKB-KW"/>
</dbReference>
<dbReference type="Pfam" id="PF15469">
    <property type="entry name" value="Sec5"/>
    <property type="match status" value="1"/>
</dbReference>
<dbReference type="PANTHER" id="PTHR13043:SF1">
    <property type="entry name" value="EXOCYST COMPLEX COMPONENT 2"/>
    <property type="match status" value="1"/>
</dbReference>
<protein>
    <recommendedName>
        <fullName evidence="4">Exocyst complex component 2</fullName>
    </recommendedName>
</protein>
<evidence type="ECO:0000256" key="4">
    <source>
        <dbReference type="RuleBase" id="RU365069"/>
    </source>
</evidence>
<dbReference type="GO" id="GO:0006893">
    <property type="term" value="P:Golgi to plasma membrane transport"/>
    <property type="evidence" value="ECO:0007669"/>
    <property type="project" value="UniProtKB-UniRule"/>
</dbReference>
<dbReference type="EMBL" id="HBKP01003915">
    <property type="protein sequence ID" value="CAE2204895.1"/>
    <property type="molecule type" value="Transcribed_RNA"/>
</dbReference>
<dbReference type="PANTHER" id="PTHR13043">
    <property type="entry name" value="EXOCYST COMPLEX COMPONENT SEC5"/>
    <property type="match status" value="1"/>
</dbReference>
<name>A0A7S4M771_9EUKA</name>
<dbReference type="GO" id="GO:0006887">
    <property type="term" value="P:exocytosis"/>
    <property type="evidence" value="ECO:0007669"/>
    <property type="project" value="UniProtKB-KW"/>
</dbReference>
<keyword evidence="2 4" id="KW-0813">Transport</keyword>
<evidence type="ECO:0000259" key="6">
    <source>
        <dbReference type="Pfam" id="PF15469"/>
    </source>
</evidence>
<organism evidence="7">
    <name type="scientific">Vannella robusta</name>
    <dbReference type="NCBI Taxonomy" id="1487602"/>
    <lineage>
        <taxon>Eukaryota</taxon>
        <taxon>Amoebozoa</taxon>
        <taxon>Discosea</taxon>
        <taxon>Flabellinia</taxon>
        <taxon>Vannellidae</taxon>
        <taxon>Vannella</taxon>
    </lineage>
</organism>
<feature type="region of interest" description="Disordered" evidence="5">
    <location>
        <begin position="1"/>
        <end position="35"/>
    </location>
</feature>
<feature type="domain" description="Exocyst complex component EXOC2/Sec5 N-terminal" evidence="6">
    <location>
        <begin position="193"/>
        <end position="871"/>
    </location>
</feature>
<comment type="subunit">
    <text evidence="4">Component of the exocyst complex.</text>
</comment>
<evidence type="ECO:0000256" key="5">
    <source>
        <dbReference type="SAM" id="MobiDB-lite"/>
    </source>
</evidence>
<dbReference type="InterPro" id="IPR039481">
    <property type="entry name" value="EXOC2/Sec5_N_dom"/>
</dbReference>
<reference evidence="7" key="1">
    <citation type="submission" date="2021-01" db="EMBL/GenBank/DDBJ databases">
        <authorList>
            <person name="Corre E."/>
            <person name="Pelletier E."/>
            <person name="Niang G."/>
            <person name="Scheremetjew M."/>
            <person name="Finn R."/>
            <person name="Kale V."/>
            <person name="Holt S."/>
            <person name="Cochrane G."/>
            <person name="Meng A."/>
            <person name="Brown T."/>
            <person name="Cohen L."/>
        </authorList>
    </citation>
    <scope>NUCLEOTIDE SEQUENCE</scope>
    <source>
        <strain evidence="7">DIVA3 518/3/11/1/6</strain>
    </source>
</reference>
<comment type="similarity">
    <text evidence="1 4">Belongs to the SEC5 family.</text>
</comment>